<dbReference type="OMA" id="SWAICTS"/>
<protein>
    <submittedName>
        <fullName evidence="1">HAD-like domain-containing protein</fullName>
    </submittedName>
</protein>
<dbReference type="Proteomes" id="UP000242180">
    <property type="component" value="Unassembled WGS sequence"/>
</dbReference>
<dbReference type="Gene3D" id="1.10.150.240">
    <property type="entry name" value="Putative phosphatase, domain 2"/>
    <property type="match status" value="1"/>
</dbReference>
<dbReference type="AlphaFoldDB" id="A0A1X2HCU7"/>
<dbReference type="InterPro" id="IPR006439">
    <property type="entry name" value="HAD-SF_hydro_IA"/>
</dbReference>
<dbReference type="Pfam" id="PF00702">
    <property type="entry name" value="Hydrolase"/>
    <property type="match status" value="1"/>
</dbReference>
<dbReference type="CDD" id="cd07527">
    <property type="entry name" value="HAD_ScGPP-like"/>
    <property type="match status" value="1"/>
</dbReference>
<dbReference type="NCBIfam" id="TIGR01509">
    <property type="entry name" value="HAD-SF-IA-v3"/>
    <property type="match status" value="1"/>
</dbReference>
<dbReference type="InterPro" id="IPR023198">
    <property type="entry name" value="PGP-like_dom2"/>
</dbReference>
<gene>
    <name evidence="1" type="ORF">BCR43DRAFT_492013</name>
</gene>
<proteinExistence type="predicted"/>
<organism evidence="1 2">
    <name type="scientific">Syncephalastrum racemosum</name>
    <name type="common">Filamentous fungus</name>
    <dbReference type="NCBI Taxonomy" id="13706"/>
    <lineage>
        <taxon>Eukaryota</taxon>
        <taxon>Fungi</taxon>
        <taxon>Fungi incertae sedis</taxon>
        <taxon>Mucoromycota</taxon>
        <taxon>Mucoromycotina</taxon>
        <taxon>Mucoromycetes</taxon>
        <taxon>Mucorales</taxon>
        <taxon>Syncephalastraceae</taxon>
        <taxon>Syncephalastrum</taxon>
    </lineage>
</organism>
<dbReference type="SFLD" id="SFLDG01135">
    <property type="entry name" value="C1.5.6:_HAD__Beta-PGM__Phospha"/>
    <property type="match status" value="1"/>
</dbReference>
<dbReference type="Gene3D" id="3.40.50.1000">
    <property type="entry name" value="HAD superfamily/HAD-like"/>
    <property type="match status" value="1"/>
</dbReference>
<dbReference type="InterPro" id="IPR051806">
    <property type="entry name" value="HAD-like_SPP"/>
</dbReference>
<comment type="caution">
    <text evidence="1">The sequence shown here is derived from an EMBL/GenBank/DDBJ whole genome shotgun (WGS) entry which is preliminary data.</text>
</comment>
<dbReference type="InterPro" id="IPR023214">
    <property type="entry name" value="HAD_sf"/>
</dbReference>
<accession>A0A1X2HCU7</accession>
<dbReference type="STRING" id="13706.A0A1X2HCU7"/>
<dbReference type="OrthoDB" id="40579at2759"/>
<sequence>MTERFIIKGFLFDLDGTLIDTTPLVEQSWREFAQENGLDANKILATSHGRRTTEVISQWKPQEPSVELAAAEFERKLAHRTEGLLILPGVNNLLAKIPHDQKAIYTGGSRYLAELRLKQCHMPFPKAFETANDVTNGKPHPEGYLKAAAGLDIEPKDCVVFEDAPAGVRAGRAAGMTVIACLTTHTYEQLSQAGANYIVDLLSDVDVKPLSDGNFEVLVKVRAEQQQAAHI</sequence>
<dbReference type="InParanoid" id="A0A1X2HCU7"/>
<evidence type="ECO:0000313" key="2">
    <source>
        <dbReference type="Proteomes" id="UP000242180"/>
    </source>
</evidence>
<dbReference type="SFLD" id="SFLDG01129">
    <property type="entry name" value="C1.5:_HAD__Beta-PGM__Phosphata"/>
    <property type="match status" value="1"/>
</dbReference>
<dbReference type="GO" id="GO:0050308">
    <property type="term" value="F:sugar-phosphatase activity"/>
    <property type="evidence" value="ECO:0007669"/>
    <property type="project" value="TreeGrafter"/>
</dbReference>
<dbReference type="PANTHER" id="PTHR43481:SF4">
    <property type="entry name" value="GLYCEROL-1-PHOSPHATE PHOSPHOHYDROLASE 1-RELATED"/>
    <property type="match status" value="1"/>
</dbReference>
<dbReference type="EMBL" id="MCGN01000005">
    <property type="protein sequence ID" value="ORY96635.1"/>
    <property type="molecule type" value="Genomic_DNA"/>
</dbReference>
<dbReference type="PANTHER" id="PTHR43481">
    <property type="entry name" value="FRUCTOSE-1-PHOSPHATE PHOSPHATASE"/>
    <property type="match status" value="1"/>
</dbReference>
<evidence type="ECO:0000313" key="1">
    <source>
        <dbReference type="EMBL" id="ORY96635.1"/>
    </source>
</evidence>
<dbReference type="SFLD" id="SFLDS00003">
    <property type="entry name" value="Haloacid_Dehalogenase"/>
    <property type="match status" value="1"/>
</dbReference>
<reference evidence="1 2" key="1">
    <citation type="submission" date="2016-07" db="EMBL/GenBank/DDBJ databases">
        <title>Pervasive Adenine N6-methylation of Active Genes in Fungi.</title>
        <authorList>
            <consortium name="DOE Joint Genome Institute"/>
            <person name="Mondo S.J."/>
            <person name="Dannebaum R.O."/>
            <person name="Kuo R.C."/>
            <person name="Labutti K."/>
            <person name="Haridas S."/>
            <person name="Kuo A."/>
            <person name="Salamov A."/>
            <person name="Ahrendt S.R."/>
            <person name="Lipzen A."/>
            <person name="Sullivan W."/>
            <person name="Andreopoulos W.B."/>
            <person name="Clum A."/>
            <person name="Lindquist E."/>
            <person name="Daum C."/>
            <person name="Ramamoorthy G.K."/>
            <person name="Gryganskyi A."/>
            <person name="Culley D."/>
            <person name="Magnuson J.K."/>
            <person name="James T.Y."/>
            <person name="O'Malley M.A."/>
            <person name="Stajich J.E."/>
            <person name="Spatafora J.W."/>
            <person name="Visel A."/>
            <person name="Grigoriev I.V."/>
        </authorList>
    </citation>
    <scope>NUCLEOTIDE SEQUENCE [LARGE SCALE GENOMIC DNA]</scope>
    <source>
        <strain evidence="1 2">NRRL 2496</strain>
    </source>
</reference>
<name>A0A1X2HCU7_SYNRA</name>
<keyword evidence="2" id="KW-1185">Reference proteome</keyword>
<dbReference type="InterPro" id="IPR036412">
    <property type="entry name" value="HAD-like_sf"/>
</dbReference>
<dbReference type="SUPFAM" id="SSF56784">
    <property type="entry name" value="HAD-like"/>
    <property type="match status" value="1"/>
</dbReference>